<feature type="domain" description="Metallo-beta-lactamase" evidence="2">
    <location>
        <begin position="62"/>
        <end position="231"/>
    </location>
</feature>
<dbReference type="Proteomes" id="UP000604001">
    <property type="component" value="Unassembled WGS sequence"/>
</dbReference>
<dbReference type="Gene3D" id="3.60.15.10">
    <property type="entry name" value="Ribonuclease Z/Hydroxyacylglutathione hydrolase-like"/>
    <property type="match status" value="1"/>
</dbReference>
<evidence type="ECO:0000259" key="2">
    <source>
        <dbReference type="SMART" id="SM00849"/>
    </source>
</evidence>
<feature type="region of interest" description="Disordered" evidence="1">
    <location>
        <begin position="1"/>
        <end position="40"/>
    </location>
</feature>
<accession>A0ABR6U3U1</accession>
<dbReference type="InterPro" id="IPR051453">
    <property type="entry name" value="MBL_Glyoxalase_II"/>
</dbReference>
<dbReference type="Pfam" id="PF00753">
    <property type="entry name" value="Lactamase_B"/>
    <property type="match status" value="1"/>
</dbReference>
<organism evidence="3 4">
    <name type="scientific">Nocardioides deserti</name>
    <dbReference type="NCBI Taxonomy" id="1588644"/>
    <lineage>
        <taxon>Bacteria</taxon>
        <taxon>Bacillati</taxon>
        <taxon>Actinomycetota</taxon>
        <taxon>Actinomycetes</taxon>
        <taxon>Propionibacteriales</taxon>
        <taxon>Nocardioidaceae</taxon>
        <taxon>Nocardioides</taxon>
    </lineage>
</organism>
<dbReference type="PANTHER" id="PTHR46233:SF1">
    <property type="entry name" value="CONSERVED PROTEIN"/>
    <property type="match status" value="1"/>
</dbReference>
<protein>
    <submittedName>
        <fullName evidence="3">MBL fold metallo-hydrolase</fullName>
    </submittedName>
</protein>
<dbReference type="EMBL" id="JACMYC010000001">
    <property type="protein sequence ID" value="MBC2959091.1"/>
    <property type="molecule type" value="Genomic_DNA"/>
</dbReference>
<dbReference type="InterPro" id="IPR001279">
    <property type="entry name" value="Metallo-B-lactamas"/>
</dbReference>
<dbReference type="SMART" id="SM00849">
    <property type="entry name" value="Lactamase_B"/>
    <property type="match status" value="1"/>
</dbReference>
<name>A0ABR6U3U1_9ACTN</name>
<dbReference type="CDD" id="cd06262">
    <property type="entry name" value="metallo-hydrolase-like_MBL-fold"/>
    <property type="match status" value="1"/>
</dbReference>
<sequence>MVAERPGCRAGDDRAHHRRRRAAEDRGTVNDYTGAVRPGGPADVRELAHLQIAKVAVDEQMSNNCYLLTCRASGEQLLVDAAAEPDTLLPLVGDAGLASVVTTHQHWDHHRALADVVRATGAGVLAGEPDALAVTEQTGVDVTRPLRHGDTVTVGRCSLEVIALAGHTPGSIALLYDDPEGHPHLWTGDSLFPGGVGNTFGDADAFRQLLDEVSTKVFDRLPDDTWFYPGHGDDSTIGAERPHLPEWRERGW</sequence>
<feature type="compositionally biased region" description="Basic and acidic residues" evidence="1">
    <location>
        <begin position="1"/>
        <end position="15"/>
    </location>
</feature>
<reference evidence="3 4" key="1">
    <citation type="submission" date="2020-08" db="EMBL/GenBank/DDBJ databases">
        <title>novel species in genus Nocardioides.</title>
        <authorList>
            <person name="Zhang G."/>
        </authorList>
    </citation>
    <scope>NUCLEOTIDE SEQUENCE [LARGE SCALE GENOMIC DNA]</scope>
    <source>
        <strain evidence="3 4">SC8A-24</strain>
    </source>
</reference>
<dbReference type="InterPro" id="IPR036866">
    <property type="entry name" value="RibonucZ/Hydroxyglut_hydro"/>
</dbReference>
<comment type="caution">
    <text evidence="3">The sequence shown here is derived from an EMBL/GenBank/DDBJ whole genome shotgun (WGS) entry which is preliminary data.</text>
</comment>
<evidence type="ECO:0000313" key="3">
    <source>
        <dbReference type="EMBL" id="MBC2959091.1"/>
    </source>
</evidence>
<dbReference type="SUPFAM" id="SSF56281">
    <property type="entry name" value="Metallo-hydrolase/oxidoreductase"/>
    <property type="match status" value="1"/>
</dbReference>
<evidence type="ECO:0000313" key="4">
    <source>
        <dbReference type="Proteomes" id="UP000604001"/>
    </source>
</evidence>
<dbReference type="PANTHER" id="PTHR46233">
    <property type="entry name" value="HYDROXYACYLGLUTATHIONE HYDROLASE GLOC"/>
    <property type="match status" value="1"/>
</dbReference>
<proteinExistence type="predicted"/>
<gene>
    <name evidence="3" type="ORF">H7344_02125</name>
</gene>
<evidence type="ECO:0000256" key="1">
    <source>
        <dbReference type="SAM" id="MobiDB-lite"/>
    </source>
</evidence>
<keyword evidence="4" id="KW-1185">Reference proteome</keyword>